<comment type="cofactor">
    <cofactor evidence="1 6">
        <name>Zn(2+)</name>
        <dbReference type="ChEBI" id="CHEBI:29105"/>
    </cofactor>
</comment>
<sequence>MAMACMKAMFSLEIASLLVACAYAHDFIRFGYGGATGPEKWGSLSSEFKLCSAGKHQSPINIVKDDVVYNPNLKGLDRDYVPTNATFIDNGFNVELRYEGGGAGKMTVDGKNYSLLQMHWHSPSEHTINGERFPVELHLVHKTDCGDITVVSILYRYGHPDAFLIQMRKEIDELAMGARAQVPVGIVRTRWWKRHSRKYYRYVGSLTTPPCTENVIWSILGKVREMSEEQASALKAPLEEEYRSNSRPLQPLNGQTVQLYDERRQRPSC</sequence>
<dbReference type="OMA" id="AVEFHLH"/>
<organism evidence="8 9">
    <name type="scientific">Musa acuminata subsp. malaccensis</name>
    <name type="common">Wild banana</name>
    <name type="synonym">Musa malaccensis</name>
    <dbReference type="NCBI Taxonomy" id="214687"/>
    <lineage>
        <taxon>Eukaryota</taxon>
        <taxon>Viridiplantae</taxon>
        <taxon>Streptophyta</taxon>
        <taxon>Embryophyta</taxon>
        <taxon>Tracheophyta</taxon>
        <taxon>Spermatophyta</taxon>
        <taxon>Magnoliopsida</taxon>
        <taxon>Liliopsida</taxon>
        <taxon>Zingiberales</taxon>
        <taxon>Musaceae</taxon>
        <taxon>Musa</taxon>
    </lineage>
</organism>
<feature type="domain" description="Alpha-carbonic anhydrase" evidence="7">
    <location>
        <begin position="28"/>
        <end position="261"/>
    </location>
</feature>
<proteinExistence type="inferred from homology"/>
<dbReference type="SMR" id="A0A804KWM4"/>
<evidence type="ECO:0000313" key="9">
    <source>
        <dbReference type="Proteomes" id="UP000012960"/>
    </source>
</evidence>
<dbReference type="AlphaFoldDB" id="A0A804KWM4"/>
<dbReference type="OrthoDB" id="429145at2759"/>
<keyword evidence="5 6" id="KW-0456">Lyase</keyword>
<evidence type="ECO:0000313" key="8">
    <source>
        <dbReference type="EnsemblPlants" id="Ma10_p15730.1"/>
    </source>
</evidence>
<dbReference type="InterPro" id="IPR001148">
    <property type="entry name" value="CA_dom"/>
</dbReference>
<protein>
    <recommendedName>
        <fullName evidence="2 6">Carbonic anhydrase</fullName>
        <ecNumber evidence="2 6">4.2.1.1</ecNumber>
    </recommendedName>
</protein>
<dbReference type="GO" id="GO:0004089">
    <property type="term" value="F:carbonate dehydratase activity"/>
    <property type="evidence" value="ECO:0000318"/>
    <property type="project" value="GO_Central"/>
</dbReference>
<comment type="function">
    <text evidence="6">Reversible hydration of carbon dioxide.</text>
</comment>
<dbReference type="PROSITE" id="PS00162">
    <property type="entry name" value="ALPHA_CA_1"/>
    <property type="match status" value="1"/>
</dbReference>
<keyword evidence="3 6" id="KW-0479">Metal-binding</keyword>
<dbReference type="FunCoup" id="A0A804KWM4">
    <property type="interactions" value="511"/>
</dbReference>
<reference evidence="8" key="1">
    <citation type="submission" date="2021-05" db="UniProtKB">
        <authorList>
            <consortium name="EnsemblPlants"/>
        </authorList>
    </citation>
    <scope>IDENTIFICATION</scope>
    <source>
        <strain evidence="8">subsp. malaccensis</strain>
    </source>
</reference>
<dbReference type="Proteomes" id="UP000012960">
    <property type="component" value="Unplaced"/>
</dbReference>
<dbReference type="SUPFAM" id="SSF51069">
    <property type="entry name" value="Carbonic anhydrase"/>
    <property type="match status" value="1"/>
</dbReference>
<evidence type="ECO:0000256" key="6">
    <source>
        <dbReference type="RuleBase" id="RU367011"/>
    </source>
</evidence>
<dbReference type="Pfam" id="PF00194">
    <property type="entry name" value="Carb_anhydrase"/>
    <property type="match status" value="1"/>
</dbReference>
<feature type="signal peptide" evidence="6">
    <location>
        <begin position="1"/>
        <end position="24"/>
    </location>
</feature>
<evidence type="ECO:0000256" key="2">
    <source>
        <dbReference type="ARBA" id="ARBA00012925"/>
    </source>
</evidence>
<dbReference type="InterPro" id="IPR023561">
    <property type="entry name" value="Carbonic_anhydrase_a-class"/>
</dbReference>
<accession>A0A804KWM4</accession>
<dbReference type="EC" id="4.2.1.1" evidence="2 6"/>
<dbReference type="EnsemblPlants" id="Ma10_t15730.1">
    <property type="protein sequence ID" value="Ma10_p15730.1"/>
    <property type="gene ID" value="Ma10_g15730"/>
</dbReference>
<dbReference type="Gramene" id="Ma10_t15730.1">
    <property type="protein sequence ID" value="Ma10_p15730.1"/>
    <property type="gene ID" value="Ma10_g15730"/>
</dbReference>
<dbReference type="InterPro" id="IPR041891">
    <property type="entry name" value="Alpha_CA_prokaryot-like"/>
</dbReference>
<dbReference type="GO" id="GO:0008270">
    <property type="term" value="F:zinc ion binding"/>
    <property type="evidence" value="ECO:0007669"/>
    <property type="project" value="UniProtKB-UniRule"/>
</dbReference>
<dbReference type="InterPro" id="IPR018338">
    <property type="entry name" value="Carbonic_anhydrase_a-class_CS"/>
</dbReference>
<evidence type="ECO:0000259" key="7">
    <source>
        <dbReference type="PROSITE" id="PS51144"/>
    </source>
</evidence>
<comment type="similarity">
    <text evidence="6">Belongs to the alpha-carbonic anhydrase family.</text>
</comment>
<feature type="chain" id="PRO_5033104472" description="Carbonic anhydrase" evidence="6">
    <location>
        <begin position="25"/>
        <end position="269"/>
    </location>
</feature>
<keyword evidence="4 6" id="KW-0862">Zinc</keyword>
<dbReference type="InterPro" id="IPR036398">
    <property type="entry name" value="CA_dom_sf"/>
</dbReference>
<dbReference type="Gene3D" id="3.10.200.10">
    <property type="entry name" value="Alpha carbonic anhydrase"/>
    <property type="match status" value="1"/>
</dbReference>
<keyword evidence="6" id="KW-0732">Signal</keyword>
<dbReference type="PANTHER" id="PTHR18952">
    <property type="entry name" value="CARBONIC ANHYDRASE"/>
    <property type="match status" value="1"/>
</dbReference>
<dbReference type="PROSITE" id="PS51144">
    <property type="entry name" value="ALPHA_CA_2"/>
    <property type="match status" value="1"/>
</dbReference>
<evidence type="ECO:0000256" key="5">
    <source>
        <dbReference type="ARBA" id="ARBA00023239"/>
    </source>
</evidence>
<dbReference type="CDD" id="cd03124">
    <property type="entry name" value="alpha_CA_prokaryotic_like"/>
    <property type="match status" value="1"/>
</dbReference>
<keyword evidence="9" id="KW-1185">Reference proteome</keyword>
<dbReference type="PANTHER" id="PTHR18952:SF236">
    <property type="entry name" value="ALPHA CARBONIC ANHYDRASE 1, CHLOROPLASTIC"/>
    <property type="match status" value="1"/>
</dbReference>
<dbReference type="GeneID" id="103968362"/>
<evidence type="ECO:0000256" key="1">
    <source>
        <dbReference type="ARBA" id="ARBA00001947"/>
    </source>
</evidence>
<evidence type="ECO:0000256" key="3">
    <source>
        <dbReference type="ARBA" id="ARBA00022723"/>
    </source>
</evidence>
<dbReference type="SMART" id="SM01057">
    <property type="entry name" value="Carb_anhydrase"/>
    <property type="match status" value="1"/>
</dbReference>
<name>A0A804KWM4_MUSAM</name>
<comment type="catalytic activity">
    <reaction evidence="6">
        <text>hydrogencarbonate + H(+) = CO2 + H2O</text>
        <dbReference type="Rhea" id="RHEA:10748"/>
        <dbReference type="ChEBI" id="CHEBI:15377"/>
        <dbReference type="ChEBI" id="CHEBI:15378"/>
        <dbReference type="ChEBI" id="CHEBI:16526"/>
        <dbReference type="ChEBI" id="CHEBI:17544"/>
        <dbReference type="EC" id="4.2.1.1"/>
    </reaction>
</comment>
<dbReference type="InParanoid" id="A0A804KWM4"/>
<evidence type="ECO:0000256" key="4">
    <source>
        <dbReference type="ARBA" id="ARBA00022833"/>
    </source>
</evidence>